<dbReference type="EMBL" id="JASPKZ010003835">
    <property type="protein sequence ID" value="KAJ9592452.1"/>
    <property type="molecule type" value="Genomic_DNA"/>
</dbReference>
<feature type="compositionally biased region" description="Polar residues" evidence="1">
    <location>
        <begin position="689"/>
        <end position="703"/>
    </location>
</feature>
<evidence type="ECO:0000256" key="1">
    <source>
        <dbReference type="SAM" id="MobiDB-lite"/>
    </source>
</evidence>
<feature type="region of interest" description="Disordered" evidence="1">
    <location>
        <begin position="225"/>
        <end position="247"/>
    </location>
</feature>
<sequence>MEAYCDSDEEIFWGPITLKEVRKALTLRRRTAVIEPEINMSDEKHKPAVRQVTELRKEPMTFTPPAPKHRLGWSRRSYDPRLCEASMMPEDSVEEELSELGDSAGNLEEEYEDCVTPAPPPSPERSSYLGSPYPMSCPYRRQLSNDLAGIEEEITYPTQSTPKTPRYSEFGNWRDCQAISYSDISNSYSLLDCDLIDDSTNISTSADVVSRKILIAKMKEHEEKTQKLRNTKKCAQEEYSRSPERMDADNSMKFSRMIPERNAGGFLEDIERRYGKDKISDVPHAVVTGNYSLISEPEEENNSEMKADKDGGYLSVLSEAAMYHALLKEEPSLREKESKLSKQNLDVEENLSNSPNQEILHESEVKGMLSNQHDLQDDKELSKLSSQENLPELLIEDNLSKLSNDLSVLQVEENISNQENLTELEDEKNLSKLPSQENLSELPVEVNLSDSDLSVLEIEEKLSNEENLHVLNAEENLPKILIEPPSEENLLENVLSDEENVPEIVTEENLCKSPIETCLSKSPVYEKFTKSSVNENFPKSPIQKNNLEMDVQENLPKSNFQEILPKSSHEILSKSVMEDSTTQLEHLDLLDPLGGLPSFSDIESESSDDSVVVIVNNGNIRQTREMDAMEDLNENDVQKFGQMENYNSSGEFHDTLEEMELMLQMGMDYIADGRTLDDLKIEDDKNEDSASNSTDTMCKSVTQQEHEDGNESMKSSRTKIPQMKNNVQKLQAVVSPTVRVKPSPFKMPIKPVSKKTPLKVAALYGKKLGQYNKIMSPVSAYIHNSPVPTLVKNITPKSGHTTPRKCRNVTPACSEEVWQGIENINTVNVRPVLPVVVHHSVPSVKLGECEEERMPRMNEKMKKLVDTPRPHVVKHEGRVKVTSSPNARRMLCHNTSDPEISLLVEKR</sequence>
<comment type="caution">
    <text evidence="2">The sequence shown here is derived from an EMBL/GenBank/DDBJ whole genome shotgun (WGS) entry which is preliminary data.</text>
</comment>
<feature type="region of interest" description="Disordered" evidence="1">
    <location>
        <begin position="332"/>
        <end position="358"/>
    </location>
</feature>
<protein>
    <submittedName>
        <fullName evidence="2">Uncharacterized protein</fullName>
    </submittedName>
</protein>
<reference evidence="2" key="2">
    <citation type="submission" date="2023-05" db="EMBL/GenBank/DDBJ databases">
        <authorList>
            <person name="Fouks B."/>
        </authorList>
    </citation>
    <scope>NUCLEOTIDE SEQUENCE</scope>
    <source>
        <strain evidence="2">Stay&amp;Tobe</strain>
        <tissue evidence="2">Testes</tissue>
    </source>
</reference>
<feature type="region of interest" description="Disordered" evidence="1">
    <location>
        <begin position="684"/>
        <end position="718"/>
    </location>
</feature>
<feature type="compositionally biased region" description="Basic and acidic residues" evidence="1">
    <location>
        <begin position="234"/>
        <end position="247"/>
    </location>
</feature>
<reference evidence="2" key="1">
    <citation type="journal article" date="2023" name="IScience">
        <title>Live-bearing cockroach genome reveals convergent evolutionary mechanisms linked to viviparity in insects and beyond.</title>
        <authorList>
            <person name="Fouks B."/>
            <person name="Harrison M.C."/>
            <person name="Mikhailova A.A."/>
            <person name="Marchal E."/>
            <person name="English S."/>
            <person name="Carruthers M."/>
            <person name="Jennings E.C."/>
            <person name="Chiamaka E.L."/>
            <person name="Frigard R.A."/>
            <person name="Pippel M."/>
            <person name="Attardo G.M."/>
            <person name="Benoit J.B."/>
            <person name="Bornberg-Bauer E."/>
            <person name="Tobe S.S."/>
        </authorList>
    </citation>
    <scope>NUCLEOTIDE SEQUENCE</scope>
    <source>
        <strain evidence="2">Stay&amp;Tobe</strain>
    </source>
</reference>
<name>A0AAD8EK38_DIPPU</name>
<keyword evidence="3" id="KW-1185">Reference proteome</keyword>
<dbReference type="Proteomes" id="UP001233999">
    <property type="component" value="Unassembled WGS sequence"/>
</dbReference>
<evidence type="ECO:0000313" key="3">
    <source>
        <dbReference type="Proteomes" id="UP001233999"/>
    </source>
</evidence>
<gene>
    <name evidence="2" type="ORF">L9F63_015868</name>
</gene>
<proteinExistence type="predicted"/>
<dbReference type="AlphaFoldDB" id="A0AAD8EK38"/>
<accession>A0AAD8EK38</accession>
<organism evidence="2 3">
    <name type="scientific">Diploptera punctata</name>
    <name type="common">Pacific beetle cockroach</name>
    <dbReference type="NCBI Taxonomy" id="6984"/>
    <lineage>
        <taxon>Eukaryota</taxon>
        <taxon>Metazoa</taxon>
        <taxon>Ecdysozoa</taxon>
        <taxon>Arthropoda</taxon>
        <taxon>Hexapoda</taxon>
        <taxon>Insecta</taxon>
        <taxon>Pterygota</taxon>
        <taxon>Neoptera</taxon>
        <taxon>Polyneoptera</taxon>
        <taxon>Dictyoptera</taxon>
        <taxon>Blattodea</taxon>
        <taxon>Blaberoidea</taxon>
        <taxon>Blaberidae</taxon>
        <taxon>Diplopterinae</taxon>
        <taxon>Diploptera</taxon>
    </lineage>
</organism>
<evidence type="ECO:0000313" key="2">
    <source>
        <dbReference type="EMBL" id="KAJ9592452.1"/>
    </source>
</evidence>
<feature type="non-terminal residue" evidence="2">
    <location>
        <position position="907"/>
    </location>
</feature>